<protein>
    <submittedName>
        <fullName evidence="1">Uncharacterized protein</fullName>
    </submittedName>
</protein>
<accession>A0AAN5D2W9</accession>
<evidence type="ECO:0000313" key="1">
    <source>
        <dbReference type="EMBL" id="GMR55055.1"/>
    </source>
</evidence>
<dbReference type="AlphaFoldDB" id="A0AAN5D2W9"/>
<dbReference type="EMBL" id="BTRK01000005">
    <property type="protein sequence ID" value="GMR55055.1"/>
    <property type="molecule type" value="Genomic_DNA"/>
</dbReference>
<comment type="caution">
    <text evidence="1">The sequence shown here is derived from an EMBL/GenBank/DDBJ whole genome shotgun (WGS) entry which is preliminary data.</text>
</comment>
<reference evidence="2" key="1">
    <citation type="submission" date="2022-10" db="EMBL/GenBank/DDBJ databases">
        <title>Genome assembly of Pristionchus species.</title>
        <authorList>
            <person name="Yoshida K."/>
            <person name="Sommer R.J."/>
        </authorList>
    </citation>
    <scope>NUCLEOTIDE SEQUENCE [LARGE SCALE GENOMIC DNA]</scope>
    <source>
        <strain evidence="2">RS5460</strain>
    </source>
</reference>
<evidence type="ECO:0000313" key="2">
    <source>
        <dbReference type="Proteomes" id="UP001328107"/>
    </source>
</evidence>
<dbReference type="Proteomes" id="UP001328107">
    <property type="component" value="Unassembled WGS sequence"/>
</dbReference>
<feature type="non-terminal residue" evidence="1">
    <location>
        <position position="105"/>
    </location>
</feature>
<gene>
    <name evidence="1" type="ORF">PMAYCL1PPCAC_25250</name>
</gene>
<sequence>MHVTFLIVTMLFMNNNKVIINIIQFDFLLVLFGEVTIEHCVEHRRIESENLLAHIDLFSFDNQSNVMTGIVRIGEIDTRNTFDSPHLRDPNANFNNKHVIINESL</sequence>
<name>A0AAN5D2W9_9BILA</name>
<organism evidence="1 2">
    <name type="scientific">Pristionchus mayeri</name>
    <dbReference type="NCBI Taxonomy" id="1317129"/>
    <lineage>
        <taxon>Eukaryota</taxon>
        <taxon>Metazoa</taxon>
        <taxon>Ecdysozoa</taxon>
        <taxon>Nematoda</taxon>
        <taxon>Chromadorea</taxon>
        <taxon>Rhabditida</taxon>
        <taxon>Rhabditina</taxon>
        <taxon>Diplogasteromorpha</taxon>
        <taxon>Diplogasteroidea</taxon>
        <taxon>Neodiplogasteridae</taxon>
        <taxon>Pristionchus</taxon>
    </lineage>
</organism>
<keyword evidence="2" id="KW-1185">Reference proteome</keyword>
<proteinExistence type="predicted"/>